<feature type="non-terminal residue" evidence="2">
    <location>
        <position position="82"/>
    </location>
</feature>
<feature type="non-terminal residue" evidence="2">
    <location>
        <position position="1"/>
    </location>
</feature>
<gene>
    <name evidence="2" type="ORF">PPACK8108_LOCUS20864</name>
</gene>
<dbReference type="EMBL" id="CALTRL010005778">
    <property type="protein sequence ID" value="CAH7686242.1"/>
    <property type="molecule type" value="Genomic_DNA"/>
</dbReference>
<dbReference type="Proteomes" id="UP001153365">
    <property type="component" value="Unassembled WGS sequence"/>
</dbReference>
<comment type="caution">
    <text evidence="2">The sequence shown here is derived from an EMBL/GenBank/DDBJ whole genome shotgun (WGS) entry which is preliminary data.</text>
</comment>
<evidence type="ECO:0000313" key="3">
    <source>
        <dbReference type="Proteomes" id="UP001153365"/>
    </source>
</evidence>
<protein>
    <submittedName>
        <fullName evidence="2">Uncharacterized protein</fullName>
    </submittedName>
</protein>
<keyword evidence="1" id="KW-0812">Transmembrane</keyword>
<feature type="transmembrane region" description="Helical" evidence="1">
    <location>
        <begin position="12"/>
        <end position="42"/>
    </location>
</feature>
<sequence length="82" mass="10096">MICVFCCYKFKLLIAFFYIILYLFIYFIYLFFYSFMILLLFYEMKLLVFIGEFFTPMLPLLLFFYPHSPILCSSVLLSFFFI</sequence>
<feature type="transmembrane region" description="Helical" evidence="1">
    <location>
        <begin position="62"/>
        <end position="81"/>
    </location>
</feature>
<keyword evidence="1" id="KW-0472">Membrane</keyword>
<proteinExistence type="predicted"/>
<keyword evidence="3" id="KW-1185">Reference proteome</keyword>
<evidence type="ECO:0000313" key="2">
    <source>
        <dbReference type="EMBL" id="CAH7686242.1"/>
    </source>
</evidence>
<keyword evidence="1" id="KW-1133">Transmembrane helix</keyword>
<dbReference type="AlphaFoldDB" id="A0AAV0BIG6"/>
<organism evidence="2 3">
    <name type="scientific">Phakopsora pachyrhizi</name>
    <name type="common">Asian soybean rust disease fungus</name>
    <dbReference type="NCBI Taxonomy" id="170000"/>
    <lineage>
        <taxon>Eukaryota</taxon>
        <taxon>Fungi</taxon>
        <taxon>Dikarya</taxon>
        <taxon>Basidiomycota</taxon>
        <taxon>Pucciniomycotina</taxon>
        <taxon>Pucciniomycetes</taxon>
        <taxon>Pucciniales</taxon>
        <taxon>Phakopsoraceae</taxon>
        <taxon>Phakopsora</taxon>
    </lineage>
</organism>
<name>A0AAV0BIG6_PHAPC</name>
<evidence type="ECO:0000256" key="1">
    <source>
        <dbReference type="SAM" id="Phobius"/>
    </source>
</evidence>
<accession>A0AAV0BIG6</accession>
<reference evidence="2" key="1">
    <citation type="submission" date="2022-06" db="EMBL/GenBank/DDBJ databases">
        <authorList>
            <consortium name="SYNGENTA / RWTH Aachen University"/>
        </authorList>
    </citation>
    <scope>NUCLEOTIDE SEQUENCE</scope>
</reference>